<feature type="non-terminal residue" evidence="2">
    <location>
        <position position="149"/>
    </location>
</feature>
<name>A0A4R4SJJ5_9ACTN</name>
<dbReference type="AlphaFoldDB" id="A0A4R4SJJ5"/>
<dbReference type="SUPFAM" id="SSF56112">
    <property type="entry name" value="Protein kinase-like (PK-like)"/>
    <property type="match status" value="1"/>
</dbReference>
<keyword evidence="3" id="KW-1185">Reference proteome</keyword>
<evidence type="ECO:0000313" key="2">
    <source>
        <dbReference type="EMBL" id="TDC63778.1"/>
    </source>
</evidence>
<dbReference type="RefSeq" id="WP_165956324.1">
    <property type="nucleotide sequence ID" value="NZ_SMKI01000545.1"/>
</dbReference>
<gene>
    <name evidence="2" type="ORF">E1283_32135</name>
</gene>
<proteinExistence type="predicted"/>
<reference evidence="2 3" key="1">
    <citation type="submission" date="2019-03" db="EMBL/GenBank/DDBJ databases">
        <title>Draft genome sequences of novel Actinobacteria.</title>
        <authorList>
            <person name="Sahin N."/>
            <person name="Ay H."/>
            <person name="Saygin H."/>
        </authorList>
    </citation>
    <scope>NUCLEOTIDE SEQUENCE [LARGE SCALE GENOMIC DNA]</scope>
    <source>
        <strain evidence="2 3">DSM 41900</strain>
    </source>
</reference>
<protein>
    <recommendedName>
        <fullName evidence="1">Aminoglycoside phosphotransferase domain-containing protein</fullName>
    </recommendedName>
</protein>
<comment type="caution">
    <text evidence="2">The sequence shown here is derived from an EMBL/GenBank/DDBJ whole genome shotgun (WGS) entry which is preliminary data.</text>
</comment>
<sequence>MPTPLDAAAVTAALATHWHLSDPEVTPLPGGMNSATWQVRHGADRRVAKAVPHDPSDDRFHHGLRLAARTEHAGLPSGAAVPTAAGAPTVAVAGHHLALLRWVEGRTPDPADRHDLALVGATLGRAHRLLGTEPVDAAEARATYDPLAA</sequence>
<dbReference type="EMBL" id="SMKI01000545">
    <property type="protein sequence ID" value="TDC63778.1"/>
    <property type="molecule type" value="Genomic_DNA"/>
</dbReference>
<dbReference type="InterPro" id="IPR002575">
    <property type="entry name" value="Aminoglycoside_PTrfase"/>
</dbReference>
<accession>A0A4R4SJJ5</accession>
<dbReference type="InterPro" id="IPR011009">
    <property type="entry name" value="Kinase-like_dom_sf"/>
</dbReference>
<evidence type="ECO:0000259" key="1">
    <source>
        <dbReference type="Pfam" id="PF01636"/>
    </source>
</evidence>
<dbReference type="Pfam" id="PF01636">
    <property type="entry name" value="APH"/>
    <property type="match status" value="1"/>
</dbReference>
<dbReference type="Proteomes" id="UP000295345">
    <property type="component" value="Unassembled WGS sequence"/>
</dbReference>
<evidence type="ECO:0000313" key="3">
    <source>
        <dbReference type="Proteomes" id="UP000295345"/>
    </source>
</evidence>
<feature type="domain" description="Aminoglycoside phosphotransferase" evidence="1">
    <location>
        <begin position="24"/>
        <end position="131"/>
    </location>
</feature>
<organism evidence="2 3">
    <name type="scientific">Streptomyces hainanensis</name>
    <dbReference type="NCBI Taxonomy" id="402648"/>
    <lineage>
        <taxon>Bacteria</taxon>
        <taxon>Bacillati</taxon>
        <taxon>Actinomycetota</taxon>
        <taxon>Actinomycetes</taxon>
        <taxon>Kitasatosporales</taxon>
        <taxon>Streptomycetaceae</taxon>
        <taxon>Streptomyces</taxon>
    </lineage>
</organism>